<dbReference type="InterPro" id="IPR053151">
    <property type="entry name" value="RNase_H-like"/>
</dbReference>
<dbReference type="AlphaFoldDB" id="A0A2P6S104"/>
<dbReference type="InterPro" id="IPR012337">
    <property type="entry name" value="RNaseH-like_sf"/>
</dbReference>
<evidence type="ECO:0000313" key="3">
    <source>
        <dbReference type="Proteomes" id="UP000238479"/>
    </source>
</evidence>
<reference evidence="2 3" key="1">
    <citation type="journal article" date="2018" name="Nat. Genet.">
        <title>The Rosa genome provides new insights in the design of modern roses.</title>
        <authorList>
            <person name="Bendahmane M."/>
        </authorList>
    </citation>
    <scope>NUCLEOTIDE SEQUENCE [LARGE SCALE GENOMIC DNA]</scope>
    <source>
        <strain evidence="3">cv. Old Blush</strain>
    </source>
</reference>
<dbReference type="Pfam" id="PF13456">
    <property type="entry name" value="RVT_3"/>
    <property type="match status" value="1"/>
</dbReference>
<dbReference type="Gene3D" id="3.30.420.10">
    <property type="entry name" value="Ribonuclease H-like superfamily/Ribonuclease H"/>
    <property type="match status" value="1"/>
</dbReference>
<dbReference type="PANTHER" id="PTHR47723:SF23">
    <property type="entry name" value="REVERSE TRANSCRIPTASE-LIKE PROTEIN"/>
    <property type="match status" value="1"/>
</dbReference>
<evidence type="ECO:0000259" key="1">
    <source>
        <dbReference type="PROSITE" id="PS50879"/>
    </source>
</evidence>
<gene>
    <name evidence="2" type="ORF">RchiOBHm_Chr2g0154361</name>
</gene>
<organism evidence="2 3">
    <name type="scientific">Rosa chinensis</name>
    <name type="common">China rose</name>
    <dbReference type="NCBI Taxonomy" id="74649"/>
    <lineage>
        <taxon>Eukaryota</taxon>
        <taxon>Viridiplantae</taxon>
        <taxon>Streptophyta</taxon>
        <taxon>Embryophyta</taxon>
        <taxon>Tracheophyta</taxon>
        <taxon>Spermatophyta</taxon>
        <taxon>Magnoliopsida</taxon>
        <taxon>eudicotyledons</taxon>
        <taxon>Gunneridae</taxon>
        <taxon>Pentapetalae</taxon>
        <taxon>rosids</taxon>
        <taxon>fabids</taxon>
        <taxon>Rosales</taxon>
        <taxon>Rosaceae</taxon>
        <taxon>Rosoideae</taxon>
        <taxon>Rosoideae incertae sedis</taxon>
        <taxon>Rosa</taxon>
    </lineage>
</organism>
<keyword evidence="3" id="KW-1185">Reference proteome</keyword>
<sequence>MKINSDGSWKHEEGVGGYGAIYRDCKGKFLGVSGSNLETPSSIAAEIMAVIKAIELTWVRDWKHIWLEVDSSLVLGYIRIPSLVHWSLRVRWLNCLYKISQMNFN</sequence>
<dbReference type="OMA" id="FEVCHIC"/>
<name>A0A2P6S104_ROSCH</name>
<dbReference type="InterPro" id="IPR044730">
    <property type="entry name" value="RNase_H-like_dom_plant"/>
</dbReference>
<dbReference type="CDD" id="cd06222">
    <property type="entry name" value="RNase_H_like"/>
    <property type="match status" value="1"/>
</dbReference>
<dbReference type="PROSITE" id="PS50879">
    <property type="entry name" value="RNASE_H_1"/>
    <property type="match status" value="1"/>
</dbReference>
<dbReference type="Gramene" id="PRQ52336">
    <property type="protein sequence ID" value="PRQ52336"/>
    <property type="gene ID" value="RchiOBHm_Chr2g0154361"/>
</dbReference>
<feature type="domain" description="RNase H type-1" evidence="1">
    <location>
        <begin position="1"/>
        <end position="105"/>
    </location>
</feature>
<evidence type="ECO:0000313" key="2">
    <source>
        <dbReference type="EMBL" id="PRQ52336.1"/>
    </source>
</evidence>
<dbReference type="GO" id="GO:0004523">
    <property type="term" value="F:RNA-DNA hybrid ribonuclease activity"/>
    <property type="evidence" value="ECO:0007669"/>
    <property type="project" value="InterPro"/>
</dbReference>
<proteinExistence type="predicted"/>
<dbReference type="InterPro" id="IPR002156">
    <property type="entry name" value="RNaseH_domain"/>
</dbReference>
<dbReference type="SUPFAM" id="SSF53098">
    <property type="entry name" value="Ribonuclease H-like"/>
    <property type="match status" value="1"/>
</dbReference>
<dbReference type="InterPro" id="IPR036397">
    <property type="entry name" value="RNaseH_sf"/>
</dbReference>
<dbReference type="GO" id="GO:0003676">
    <property type="term" value="F:nucleic acid binding"/>
    <property type="evidence" value="ECO:0007669"/>
    <property type="project" value="InterPro"/>
</dbReference>
<dbReference type="EMBL" id="PDCK01000040">
    <property type="protein sequence ID" value="PRQ52336.1"/>
    <property type="molecule type" value="Genomic_DNA"/>
</dbReference>
<comment type="caution">
    <text evidence="2">The sequence shown here is derived from an EMBL/GenBank/DDBJ whole genome shotgun (WGS) entry which is preliminary data.</text>
</comment>
<dbReference type="Proteomes" id="UP000238479">
    <property type="component" value="Chromosome 2"/>
</dbReference>
<accession>A0A2P6S104</accession>
<protein>
    <submittedName>
        <fullName evidence="2">Putative ribonuclease H-like domain-containing protein</fullName>
    </submittedName>
</protein>
<dbReference type="PANTHER" id="PTHR47723">
    <property type="entry name" value="OS05G0353850 PROTEIN"/>
    <property type="match status" value="1"/>
</dbReference>